<dbReference type="AlphaFoldDB" id="D1W8U0"/>
<dbReference type="PANTHER" id="PTHR36934">
    <property type="entry name" value="BLR0278 PROTEIN"/>
    <property type="match status" value="1"/>
</dbReference>
<evidence type="ECO:0000256" key="1">
    <source>
        <dbReference type="PIRSR" id="PIRSR014972-1"/>
    </source>
</evidence>
<dbReference type="InterPro" id="IPR054485">
    <property type="entry name" value="FlK-like_dom"/>
</dbReference>
<dbReference type="PIRSF" id="PIRSF014972">
    <property type="entry name" value="FlK"/>
    <property type="match status" value="1"/>
</dbReference>
<feature type="binding site" evidence="2">
    <location>
        <position position="61"/>
    </location>
    <ligand>
        <name>substrate</name>
    </ligand>
</feature>
<sequence>MMLKEGLTHTSRLTVTEAQTAQVIGSGDLPVLATPAMLALMENAAMLAVANELEEGQTTVGGHISSSHLKPSKVGAMVETTATLTKVDRRKLFFHVVARQDGEVIGEGDHLRFVVDKQRFMQG</sequence>
<accession>D1W8U0</accession>
<feature type="active site" evidence="1">
    <location>
        <position position="68"/>
    </location>
</feature>
<keyword evidence="5" id="KW-1185">Reference proteome</keyword>
<name>D1W8U0_9BACT</name>
<feature type="binding site" evidence="2">
    <location>
        <position position="112"/>
    </location>
    <ligand>
        <name>substrate</name>
    </ligand>
</feature>
<dbReference type="InterPro" id="IPR025540">
    <property type="entry name" value="FlK"/>
</dbReference>
<feature type="binding site" evidence="2">
    <location>
        <position position="61"/>
    </location>
    <ligand>
        <name>CoA</name>
        <dbReference type="ChEBI" id="CHEBI:57287"/>
    </ligand>
</feature>
<evidence type="ECO:0000313" key="4">
    <source>
        <dbReference type="EMBL" id="EFA91031.1"/>
    </source>
</evidence>
<dbReference type="eggNOG" id="COG5496">
    <property type="taxonomic scope" value="Bacteria"/>
</dbReference>
<dbReference type="InterPro" id="IPR029069">
    <property type="entry name" value="HotDog_dom_sf"/>
</dbReference>
<comment type="caution">
    <text evidence="4">The sequence shown here is derived from an EMBL/GenBank/DDBJ whole genome shotgun (WGS) entry which is preliminary data.</text>
</comment>
<dbReference type="Proteomes" id="UP000005283">
    <property type="component" value="Unassembled WGS sequence"/>
</dbReference>
<dbReference type="SUPFAM" id="SSF54637">
    <property type="entry name" value="Thioesterase/thiol ester dehydrase-isomerase"/>
    <property type="match status" value="1"/>
</dbReference>
<protein>
    <submittedName>
        <fullName evidence="4">Thioesterase family protein</fullName>
    </submittedName>
</protein>
<feature type="active site" evidence="1">
    <location>
        <position position="34"/>
    </location>
</feature>
<gene>
    <name evidence="4" type="ORF">HMPREF0650_0219</name>
</gene>
<feature type="domain" description="Fluoroacetyl-CoA-specific thioesterase-like" evidence="3">
    <location>
        <begin position="15"/>
        <end position="118"/>
    </location>
</feature>
<proteinExistence type="predicted"/>
<evidence type="ECO:0000259" key="3">
    <source>
        <dbReference type="Pfam" id="PF22636"/>
    </source>
</evidence>
<dbReference type="EMBL" id="ADEG01000107">
    <property type="protein sequence ID" value="EFA91031.1"/>
    <property type="molecule type" value="Genomic_DNA"/>
</dbReference>
<organism evidence="4 5">
    <name type="scientific">Hoylesella buccalis ATCC 35310</name>
    <dbReference type="NCBI Taxonomy" id="679190"/>
    <lineage>
        <taxon>Bacteria</taxon>
        <taxon>Pseudomonadati</taxon>
        <taxon>Bacteroidota</taxon>
        <taxon>Bacteroidia</taxon>
        <taxon>Bacteroidales</taxon>
        <taxon>Prevotellaceae</taxon>
        <taxon>Hoylesella</taxon>
    </lineage>
</organism>
<reference evidence="4 5" key="1">
    <citation type="submission" date="2009-12" db="EMBL/GenBank/DDBJ databases">
        <title>Genome Sequence of Prevotella buccalis ATCC 35310.</title>
        <authorList>
            <person name="Durkin A.S."/>
            <person name="Madupu R."/>
            <person name="Torralba M."/>
            <person name="Methe B."/>
            <person name="Sutton G."/>
            <person name="Strausberg R.L."/>
            <person name="Nelson K.E."/>
        </authorList>
    </citation>
    <scope>NUCLEOTIDE SEQUENCE [LARGE SCALE GENOMIC DNA]</scope>
    <source>
        <strain evidence="4 5">ATCC 35310</strain>
    </source>
</reference>
<dbReference type="PANTHER" id="PTHR36934:SF1">
    <property type="entry name" value="THIOESTERASE DOMAIN-CONTAINING PROTEIN"/>
    <property type="match status" value="1"/>
</dbReference>
<evidence type="ECO:0000256" key="2">
    <source>
        <dbReference type="PIRSR" id="PIRSR014972-2"/>
    </source>
</evidence>
<dbReference type="Pfam" id="PF22636">
    <property type="entry name" value="FlK"/>
    <property type="match status" value="1"/>
</dbReference>
<feature type="active site" evidence="1">
    <location>
        <position position="42"/>
    </location>
</feature>
<dbReference type="Gene3D" id="3.10.129.10">
    <property type="entry name" value="Hotdog Thioesterase"/>
    <property type="match status" value="1"/>
</dbReference>
<dbReference type="STRING" id="679190.HMPREF0650_0219"/>
<evidence type="ECO:0000313" key="5">
    <source>
        <dbReference type="Proteomes" id="UP000005283"/>
    </source>
</evidence>